<evidence type="ECO:0000313" key="3">
    <source>
        <dbReference type="Proteomes" id="UP000887116"/>
    </source>
</evidence>
<reference evidence="2" key="1">
    <citation type="submission" date="2020-07" db="EMBL/GenBank/DDBJ databases">
        <title>Multicomponent nature underlies the extraordinary mechanical properties of spider dragline silk.</title>
        <authorList>
            <person name="Kono N."/>
            <person name="Nakamura H."/>
            <person name="Mori M."/>
            <person name="Yoshida Y."/>
            <person name="Ohtoshi R."/>
            <person name="Malay A.D."/>
            <person name="Moran D.A.P."/>
            <person name="Tomita M."/>
            <person name="Numata K."/>
            <person name="Arakawa K."/>
        </authorList>
    </citation>
    <scope>NUCLEOTIDE SEQUENCE</scope>
</reference>
<feature type="region of interest" description="Disordered" evidence="1">
    <location>
        <begin position="47"/>
        <end position="80"/>
    </location>
</feature>
<dbReference type="EMBL" id="BMAO01011495">
    <property type="protein sequence ID" value="GFQ74118.1"/>
    <property type="molecule type" value="Genomic_DNA"/>
</dbReference>
<name>A0A8X6KJW5_TRICU</name>
<gene>
    <name evidence="2" type="ORF">TNCT_229921</name>
</gene>
<feature type="compositionally biased region" description="Polar residues" evidence="1">
    <location>
        <begin position="58"/>
        <end position="68"/>
    </location>
</feature>
<organism evidence="2 3">
    <name type="scientific">Trichonephila clavata</name>
    <name type="common">Joro spider</name>
    <name type="synonym">Nephila clavata</name>
    <dbReference type="NCBI Taxonomy" id="2740835"/>
    <lineage>
        <taxon>Eukaryota</taxon>
        <taxon>Metazoa</taxon>
        <taxon>Ecdysozoa</taxon>
        <taxon>Arthropoda</taxon>
        <taxon>Chelicerata</taxon>
        <taxon>Arachnida</taxon>
        <taxon>Araneae</taxon>
        <taxon>Araneomorphae</taxon>
        <taxon>Entelegynae</taxon>
        <taxon>Araneoidea</taxon>
        <taxon>Nephilidae</taxon>
        <taxon>Trichonephila</taxon>
    </lineage>
</organism>
<evidence type="ECO:0000256" key="1">
    <source>
        <dbReference type="SAM" id="MobiDB-lite"/>
    </source>
</evidence>
<proteinExistence type="predicted"/>
<dbReference type="Proteomes" id="UP000887116">
    <property type="component" value="Unassembled WGS sequence"/>
</dbReference>
<accession>A0A8X6KJW5</accession>
<keyword evidence="3" id="KW-1185">Reference proteome</keyword>
<sequence>MGELKLFFPCPVKNCCHNTTNGLKAAHSLKKRATEPCILPATFKPEISESNSKKPKPNETTSKNSIKNLKTKESPENNIALNNPFSALNIEENSLEVADLGPNQGENRPKRKVKLIMLRYKTNYNLVLKELNEKYPNSVNKLIGEYIRITPISEDPHREITATLKSNGEEF</sequence>
<evidence type="ECO:0000313" key="2">
    <source>
        <dbReference type="EMBL" id="GFQ74118.1"/>
    </source>
</evidence>
<protein>
    <submittedName>
        <fullName evidence="2">Uncharacterized protein</fullName>
    </submittedName>
</protein>
<dbReference type="AlphaFoldDB" id="A0A8X6KJW5"/>
<comment type="caution">
    <text evidence="2">The sequence shown here is derived from an EMBL/GenBank/DDBJ whole genome shotgun (WGS) entry which is preliminary data.</text>
</comment>